<feature type="region of interest" description="Disordered" evidence="1">
    <location>
        <begin position="1"/>
        <end position="29"/>
    </location>
</feature>
<feature type="transmembrane region" description="Helical" evidence="2">
    <location>
        <begin position="39"/>
        <end position="58"/>
    </location>
</feature>
<dbReference type="InterPro" id="IPR007730">
    <property type="entry name" value="SPOR-like_dom"/>
</dbReference>
<dbReference type="STRING" id="317025.Tcr_0199"/>
<dbReference type="eggNOG" id="COG3087">
    <property type="taxonomic scope" value="Bacteria"/>
</dbReference>
<gene>
    <name evidence="4" type="ordered locus">Tcr_0199</name>
</gene>
<evidence type="ECO:0000256" key="1">
    <source>
        <dbReference type="SAM" id="MobiDB-lite"/>
    </source>
</evidence>
<keyword evidence="2" id="KW-0812">Transmembrane</keyword>
<feature type="compositionally biased region" description="Basic and acidic residues" evidence="1">
    <location>
        <begin position="1"/>
        <end position="10"/>
    </location>
</feature>
<dbReference type="InterPro" id="IPR036680">
    <property type="entry name" value="SPOR-like_sf"/>
</dbReference>
<accession>Q31J78</accession>
<keyword evidence="2" id="KW-0472">Membrane</keyword>
<protein>
    <recommendedName>
        <fullName evidence="3">SPOR domain-containing protein</fullName>
    </recommendedName>
</protein>
<feature type="compositionally biased region" description="Polar residues" evidence="1">
    <location>
        <begin position="14"/>
        <end position="26"/>
    </location>
</feature>
<evidence type="ECO:0000256" key="2">
    <source>
        <dbReference type="SAM" id="Phobius"/>
    </source>
</evidence>
<evidence type="ECO:0000313" key="4">
    <source>
        <dbReference type="EMBL" id="ABB40795.1"/>
    </source>
</evidence>
<dbReference type="Pfam" id="PF05036">
    <property type="entry name" value="SPOR"/>
    <property type="match status" value="1"/>
</dbReference>
<dbReference type="PROSITE" id="PS51724">
    <property type="entry name" value="SPOR"/>
    <property type="match status" value="1"/>
</dbReference>
<dbReference type="EMBL" id="CP000109">
    <property type="protein sequence ID" value="ABB40795.1"/>
    <property type="molecule type" value="Genomic_DNA"/>
</dbReference>
<sequence>MKQYTRDYRHGHSSRQPFQRKSQLTQEEAEPISSGSSKWIWFVALGLSIALFLGFIAVQHFAKNGVKSSDKVLQSSVAVTQTPNFSPQTSAAKVAQEKAASERKQPLVVESLPATPEQTQEEKPVHYTFYEGLAETEVIVDAIPISVALSSPYYIQAGTFGTKEVALREKSRLKSHGQDLTISVLKQDDRVYYRLRVGPFKDRLAMNKKRNELRALGVDTLLIKAKSD</sequence>
<name>Q31J78_HYDCU</name>
<feature type="domain" description="SPOR" evidence="3">
    <location>
        <begin position="147"/>
        <end position="225"/>
    </location>
</feature>
<dbReference type="OrthoDB" id="8558195at2"/>
<dbReference type="AlphaFoldDB" id="Q31J78"/>
<dbReference type="KEGG" id="tcx:Tcr_0199"/>
<dbReference type="GO" id="GO:0042834">
    <property type="term" value="F:peptidoglycan binding"/>
    <property type="evidence" value="ECO:0007669"/>
    <property type="project" value="InterPro"/>
</dbReference>
<organism evidence="4">
    <name type="scientific">Hydrogenovibrio crunogenus (strain DSM 25203 / XCL-2)</name>
    <name type="common">Thiomicrospira crunogena</name>
    <dbReference type="NCBI Taxonomy" id="317025"/>
    <lineage>
        <taxon>Bacteria</taxon>
        <taxon>Pseudomonadati</taxon>
        <taxon>Pseudomonadota</taxon>
        <taxon>Gammaproteobacteria</taxon>
        <taxon>Thiotrichales</taxon>
        <taxon>Piscirickettsiaceae</taxon>
        <taxon>Hydrogenovibrio</taxon>
    </lineage>
</organism>
<dbReference type="SUPFAM" id="SSF110997">
    <property type="entry name" value="Sporulation related repeat"/>
    <property type="match status" value="1"/>
</dbReference>
<evidence type="ECO:0000259" key="3">
    <source>
        <dbReference type="PROSITE" id="PS51724"/>
    </source>
</evidence>
<dbReference type="Gene3D" id="3.30.70.1070">
    <property type="entry name" value="Sporulation related repeat"/>
    <property type="match status" value="1"/>
</dbReference>
<keyword evidence="2" id="KW-1133">Transmembrane helix</keyword>
<reference evidence="4" key="1">
    <citation type="submission" date="2006-07" db="EMBL/GenBank/DDBJ databases">
        <title>Complete sequence of Thiomicrospira crunogena XCL-2.</title>
        <authorList>
            <consortium name="US DOE Joint Genome Institute"/>
            <person name="Copeland A."/>
            <person name="Lucas S."/>
            <person name="Lapidus A."/>
            <person name="Barry K."/>
            <person name="Detter J.C."/>
            <person name="Glavina del Rio T."/>
            <person name="Hammon N."/>
            <person name="Israni S."/>
            <person name="Dalin E."/>
            <person name="Tice H."/>
            <person name="Pitluck S."/>
            <person name="Chain P."/>
            <person name="Malfatti S."/>
            <person name="Shin M."/>
            <person name="Vergez L."/>
            <person name="Schmutz J."/>
            <person name="Larimer F."/>
            <person name="Land M."/>
            <person name="Hauser L."/>
            <person name="Kyrpides N."/>
            <person name="Lykidis A."/>
            <person name="Scott K.M."/>
            <person name="Sievert S."/>
            <person name="Kerfeld C."/>
            <person name="Freyermuth S."/>
            <person name="Dobrinski K."/>
            <person name="Boller A."/>
            <person name="Fitzpatrick K."/>
            <person name="Thoma P."/>
            <person name="Moore J."/>
            <person name="Richardson P."/>
        </authorList>
    </citation>
    <scope>NUCLEOTIDE SEQUENCE</scope>
    <source>
        <strain evidence="4">XCL-2</strain>
    </source>
</reference>
<proteinExistence type="predicted"/>
<dbReference type="HOGENOM" id="CLU_1170224_0_0_6"/>